<dbReference type="RefSeq" id="WP_111643914.1">
    <property type="nucleotide sequence ID" value="NZ_QLMH01000002.1"/>
</dbReference>
<evidence type="ECO:0000259" key="2">
    <source>
        <dbReference type="Pfam" id="PF23988"/>
    </source>
</evidence>
<name>A0A327YP60_9BACL</name>
<proteinExistence type="predicted"/>
<dbReference type="AlphaFoldDB" id="A0A327YP60"/>
<evidence type="ECO:0000259" key="1">
    <source>
        <dbReference type="Pfam" id="PF22007"/>
    </source>
</evidence>
<dbReference type="OrthoDB" id="9801392at2"/>
<dbReference type="InterPro" id="IPR055733">
    <property type="entry name" value="DUF7309"/>
</dbReference>
<gene>
    <name evidence="3" type="ORF">B0I26_10226</name>
</gene>
<feature type="domain" description="DUF6930" evidence="1">
    <location>
        <begin position="229"/>
        <end position="344"/>
    </location>
</feature>
<dbReference type="Pfam" id="PF23988">
    <property type="entry name" value="DUF7309"/>
    <property type="match status" value="1"/>
</dbReference>
<sequence length="347" mass="39960">MTDQLKVQFKDIMKDNVWTALLEKAKLFSQLQPWQWMDDDEIFLVVDPETGKKLFCSVIGALGEEFGMVVYIGDDGYKSLRQTLENPAYSSDCVYSQHALLISFVNRNELEKEDYKLIQSQGMTFRGKKQWPQFRSFVPGYYPWTISEEEAKLAIVALDQAIDVVRRAESGFVIPPFSSDGAMFARIGEKKGNAVVWRDELISMDELEIKGEETAYELLVDPKLLDTAKRIGEKYNAPIEFDASYVNKPVQEKKGERPYFPIFVLAADLKTHLVIHQDLLPLNDTAMHVQKSFLDMILSLGKVPREVRMKRTTKTMLEPVLTQLPIRVLEVSQVPIIEHVRRLFERF</sequence>
<evidence type="ECO:0000313" key="4">
    <source>
        <dbReference type="Proteomes" id="UP000248555"/>
    </source>
</evidence>
<organism evidence="3 4">
    <name type="scientific">Paranoxybacillus vitaminiphilus</name>
    <dbReference type="NCBI Taxonomy" id="581036"/>
    <lineage>
        <taxon>Bacteria</taxon>
        <taxon>Bacillati</taxon>
        <taxon>Bacillota</taxon>
        <taxon>Bacilli</taxon>
        <taxon>Bacillales</taxon>
        <taxon>Anoxybacillaceae</taxon>
        <taxon>Paranoxybacillus</taxon>
    </lineage>
</organism>
<evidence type="ECO:0008006" key="5">
    <source>
        <dbReference type="Google" id="ProtNLM"/>
    </source>
</evidence>
<comment type="caution">
    <text evidence="3">The sequence shown here is derived from an EMBL/GenBank/DDBJ whole genome shotgun (WGS) entry which is preliminary data.</text>
</comment>
<dbReference type="InterPro" id="IPR054216">
    <property type="entry name" value="DUF6930"/>
</dbReference>
<reference evidence="3 4" key="1">
    <citation type="submission" date="2018-06" db="EMBL/GenBank/DDBJ databases">
        <title>Genomic Encyclopedia of Type Strains, Phase III (KMG-III): the genomes of soil and plant-associated and newly described type strains.</title>
        <authorList>
            <person name="Whitman W."/>
        </authorList>
    </citation>
    <scope>NUCLEOTIDE SEQUENCE [LARGE SCALE GENOMIC DNA]</scope>
    <source>
        <strain evidence="3 4">CGMCC 1.8979</strain>
    </source>
</reference>
<protein>
    <recommendedName>
        <fullName evidence="5">NurA domain-containing protein</fullName>
    </recommendedName>
</protein>
<dbReference type="Proteomes" id="UP000248555">
    <property type="component" value="Unassembled WGS sequence"/>
</dbReference>
<evidence type="ECO:0000313" key="3">
    <source>
        <dbReference type="EMBL" id="RAK22047.1"/>
    </source>
</evidence>
<accession>A0A327YP60</accession>
<dbReference type="Pfam" id="PF22007">
    <property type="entry name" value="DUF6930"/>
    <property type="match status" value="1"/>
</dbReference>
<keyword evidence="4" id="KW-1185">Reference proteome</keyword>
<feature type="domain" description="DUF7309" evidence="2">
    <location>
        <begin position="18"/>
        <end position="185"/>
    </location>
</feature>
<dbReference type="EMBL" id="QLMH01000002">
    <property type="protein sequence ID" value="RAK22047.1"/>
    <property type="molecule type" value="Genomic_DNA"/>
</dbReference>